<dbReference type="AlphaFoldDB" id="A0A6N2BED7"/>
<evidence type="ECO:0000313" key="1">
    <source>
        <dbReference type="EMBL" id="TMW92544.1"/>
    </source>
</evidence>
<reference evidence="1" key="1">
    <citation type="submission" date="2019-05" db="EMBL/GenBank/DDBJ databases">
        <title>The de novo reference genome and transcriptome assemblies of the wild tomato species Solanum chilense.</title>
        <authorList>
            <person name="Stam R."/>
            <person name="Nosenko T."/>
            <person name="Hoerger A.C."/>
            <person name="Stephan W."/>
            <person name="Seidel M.A."/>
            <person name="Kuhn J.M.M."/>
            <person name="Haberer G."/>
            <person name="Tellier A."/>
        </authorList>
    </citation>
    <scope>NUCLEOTIDE SEQUENCE</scope>
    <source>
        <tissue evidence="1">Mature leaves</tissue>
    </source>
</reference>
<gene>
    <name evidence="1" type="ORF">EJD97_012883</name>
</gene>
<protein>
    <submittedName>
        <fullName evidence="1">Uncharacterized protein</fullName>
    </submittedName>
</protein>
<name>A0A6N2BED7_SOLCI</name>
<feature type="non-terminal residue" evidence="1">
    <location>
        <position position="59"/>
    </location>
</feature>
<comment type="caution">
    <text evidence="1">The sequence shown here is derived from an EMBL/GenBank/DDBJ whole genome shotgun (WGS) entry which is preliminary data.</text>
</comment>
<accession>A0A6N2BED7</accession>
<proteinExistence type="predicted"/>
<sequence>MTCICWCKPNLVFAFSSLGLCLQRPRDLVTAFAGSRPYLKSVRLWPSLSQGLHRIRRPL</sequence>
<organism evidence="1">
    <name type="scientific">Solanum chilense</name>
    <name type="common">Tomato</name>
    <name type="synonym">Lycopersicon chilense</name>
    <dbReference type="NCBI Taxonomy" id="4083"/>
    <lineage>
        <taxon>Eukaryota</taxon>
        <taxon>Viridiplantae</taxon>
        <taxon>Streptophyta</taxon>
        <taxon>Embryophyta</taxon>
        <taxon>Tracheophyta</taxon>
        <taxon>Spermatophyta</taxon>
        <taxon>Magnoliopsida</taxon>
        <taxon>eudicotyledons</taxon>
        <taxon>Gunneridae</taxon>
        <taxon>Pentapetalae</taxon>
        <taxon>asterids</taxon>
        <taxon>lamiids</taxon>
        <taxon>Solanales</taxon>
        <taxon>Solanaceae</taxon>
        <taxon>Solanoideae</taxon>
        <taxon>Solaneae</taxon>
        <taxon>Solanum</taxon>
        <taxon>Solanum subgen. Lycopersicon</taxon>
    </lineage>
</organism>
<dbReference type="EMBL" id="RXGB01003292">
    <property type="protein sequence ID" value="TMW92544.1"/>
    <property type="molecule type" value="Genomic_DNA"/>
</dbReference>